<protein>
    <submittedName>
        <fullName evidence="1">DinB family protein</fullName>
    </submittedName>
</protein>
<evidence type="ECO:0000313" key="1">
    <source>
        <dbReference type="EMBL" id="MDJ1132975.1"/>
    </source>
</evidence>
<proteinExistence type="predicted"/>
<dbReference type="EMBL" id="JANCPR020000011">
    <property type="protein sequence ID" value="MDJ1132975.1"/>
    <property type="molecule type" value="Genomic_DNA"/>
</dbReference>
<dbReference type="Pfam" id="PF04978">
    <property type="entry name" value="MST"/>
    <property type="match status" value="1"/>
</dbReference>
<dbReference type="InterPro" id="IPR034660">
    <property type="entry name" value="DinB/YfiT-like"/>
</dbReference>
<dbReference type="RefSeq" id="WP_274041182.1">
    <property type="nucleotide sequence ID" value="NZ_JANCPR020000011.1"/>
</dbReference>
<dbReference type="Gene3D" id="1.20.120.450">
    <property type="entry name" value="dinb family like domain"/>
    <property type="match status" value="1"/>
</dbReference>
<organism evidence="1 2">
    <name type="scientific">Streptomyces iconiensis</name>
    <dbReference type="NCBI Taxonomy" id="1384038"/>
    <lineage>
        <taxon>Bacteria</taxon>
        <taxon>Bacillati</taxon>
        <taxon>Actinomycetota</taxon>
        <taxon>Actinomycetes</taxon>
        <taxon>Kitasatosporales</taxon>
        <taxon>Streptomycetaceae</taxon>
        <taxon>Streptomyces</taxon>
    </lineage>
</organism>
<sequence>MDTSALLLDGFTRIREEVHDVLDGLSEHDLNARLDSAANSVAWLVWHLTRVQDDHVSEVAGLEQAWTTEGFEERFGLDLPAGSTGFGHSSRDVAKVHVADPALLAEYYDAVHARSADYLRGVQDQALDEVVDASWDPPTTLGVRLISVLADDLQHVGQAAFVKGVLQRR</sequence>
<dbReference type="Proteomes" id="UP001214441">
    <property type="component" value="Unassembled WGS sequence"/>
</dbReference>
<reference evidence="1 2" key="1">
    <citation type="submission" date="2023-05" db="EMBL/GenBank/DDBJ databases">
        <title>Streptantibioticus silvisoli sp. nov., acidotolerant actinomycetes 1 from pine litter.</title>
        <authorList>
            <person name="Swiecimska M."/>
            <person name="Golinska P."/>
            <person name="Sangal V."/>
            <person name="Wachnowicz B."/>
            <person name="Goodfellow M."/>
        </authorList>
    </citation>
    <scope>NUCLEOTIDE SEQUENCE [LARGE SCALE GENOMIC DNA]</scope>
    <source>
        <strain evidence="1 2">DSM 42109</strain>
    </source>
</reference>
<dbReference type="NCBIfam" id="NF047843">
    <property type="entry name" value="MST_Rv0443"/>
    <property type="match status" value="1"/>
</dbReference>
<accession>A0ABT6ZV82</accession>
<name>A0ABT6ZV82_9ACTN</name>
<keyword evidence="2" id="KW-1185">Reference proteome</keyword>
<dbReference type="InterPro" id="IPR007061">
    <property type="entry name" value="MST-like"/>
</dbReference>
<gene>
    <name evidence="1" type="ORF">NMN56_013595</name>
</gene>
<comment type="caution">
    <text evidence="1">The sequence shown here is derived from an EMBL/GenBank/DDBJ whole genome shotgun (WGS) entry which is preliminary data.</text>
</comment>
<dbReference type="SUPFAM" id="SSF109854">
    <property type="entry name" value="DinB/YfiT-like putative metalloenzymes"/>
    <property type="match status" value="1"/>
</dbReference>
<evidence type="ECO:0000313" key="2">
    <source>
        <dbReference type="Proteomes" id="UP001214441"/>
    </source>
</evidence>